<evidence type="ECO:0000313" key="3">
    <source>
        <dbReference type="Proteomes" id="UP001233172"/>
    </source>
</evidence>
<gene>
    <name evidence="2" type="ORF">Bpfe_031090</name>
</gene>
<feature type="region of interest" description="Disordered" evidence="1">
    <location>
        <begin position="193"/>
        <end position="265"/>
    </location>
</feature>
<evidence type="ECO:0000256" key="1">
    <source>
        <dbReference type="SAM" id="MobiDB-lite"/>
    </source>
</evidence>
<reference evidence="2" key="1">
    <citation type="journal article" date="2023" name="PLoS Negl. Trop. Dis.">
        <title>A genome sequence for Biomphalaria pfeifferi, the major vector snail for the human-infecting parasite Schistosoma mansoni.</title>
        <authorList>
            <person name="Bu L."/>
            <person name="Lu L."/>
            <person name="Laidemitt M.R."/>
            <person name="Zhang S.M."/>
            <person name="Mutuku M."/>
            <person name="Mkoji G."/>
            <person name="Steinauer M."/>
            <person name="Loker E.S."/>
        </authorList>
    </citation>
    <scope>NUCLEOTIDE SEQUENCE</scope>
    <source>
        <strain evidence="2">KasaAsao</strain>
    </source>
</reference>
<feature type="compositionally biased region" description="Polar residues" evidence="1">
    <location>
        <begin position="92"/>
        <end position="102"/>
    </location>
</feature>
<sequence length="573" mass="62573">MTCSLLRTPGLASCRKGQPCGRYVKLARLLTPLRRPRPDGAFSLDARQIFRDSQVELPRFAYDDLHMPSLLERLREGLRSMQRLQGAGQHQAPATQPASPAETSRMRTELDGPTASRSSQAASPRPARFRNSPPAGTRLKKAVLSKGRQEAPPFWRHRTLRGHLYGGRHLLVAAQHPPAQPLFFSAHQGAAAAAEHSPAGPHVMSGQAEPGPSIFGPQPTPQPDVQTGFGGHPPARPIRRRLPSSISLAPPSPVTIDPPASSRFQRQVTPYPRSSMHRLFALLVAHHRLSPTCHLCTRYRPDAGREGTHAGVWCLGHAGYCPRNKFKPPWRESHPVQGEPSSAGQLDRLSLAAQRTFTPDRLRATATRSVARALDSRHLPALLDWYESSTGIEVTRLETASASLQKDPRATIINGSAQLQRSTPLRRQLIDEVIASTRASDASATIAIGVALAMQRGLAAATRLGARAADPQLRTQLENATTADGAGLRHSLSSELRTHVRTAARQEPPGICVVPAVTSWAALQLDRHCSHWPCPHRSHRVDGRARWVRINHPSMSALTVATSVVLHRHQPRA</sequence>
<comment type="caution">
    <text evidence="2">The sequence shown here is derived from an EMBL/GenBank/DDBJ whole genome shotgun (WGS) entry which is preliminary data.</text>
</comment>
<accession>A0AAD8APM6</accession>
<keyword evidence="3" id="KW-1185">Reference proteome</keyword>
<evidence type="ECO:0000313" key="2">
    <source>
        <dbReference type="EMBL" id="KAK0039503.1"/>
    </source>
</evidence>
<name>A0AAD8APM6_BIOPF</name>
<organism evidence="2 3">
    <name type="scientific">Biomphalaria pfeifferi</name>
    <name type="common">Bloodfluke planorb</name>
    <name type="synonym">Freshwater snail</name>
    <dbReference type="NCBI Taxonomy" id="112525"/>
    <lineage>
        <taxon>Eukaryota</taxon>
        <taxon>Metazoa</taxon>
        <taxon>Spiralia</taxon>
        <taxon>Lophotrochozoa</taxon>
        <taxon>Mollusca</taxon>
        <taxon>Gastropoda</taxon>
        <taxon>Heterobranchia</taxon>
        <taxon>Euthyneura</taxon>
        <taxon>Panpulmonata</taxon>
        <taxon>Hygrophila</taxon>
        <taxon>Lymnaeoidea</taxon>
        <taxon>Planorbidae</taxon>
        <taxon>Biomphalaria</taxon>
    </lineage>
</organism>
<dbReference type="AlphaFoldDB" id="A0AAD8APM6"/>
<feature type="compositionally biased region" description="Low complexity" evidence="1">
    <location>
        <begin position="115"/>
        <end position="130"/>
    </location>
</feature>
<feature type="region of interest" description="Disordered" evidence="1">
    <location>
        <begin position="83"/>
        <end position="150"/>
    </location>
</feature>
<dbReference type="EMBL" id="JASAOG010000445">
    <property type="protein sequence ID" value="KAK0039503.1"/>
    <property type="molecule type" value="Genomic_DNA"/>
</dbReference>
<proteinExistence type="predicted"/>
<dbReference type="Proteomes" id="UP001233172">
    <property type="component" value="Unassembled WGS sequence"/>
</dbReference>
<reference evidence="2" key="2">
    <citation type="submission" date="2023-04" db="EMBL/GenBank/DDBJ databases">
        <authorList>
            <person name="Bu L."/>
            <person name="Lu L."/>
            <person name="Laidemitt M.R."/>
            <person name="Zhang S.M."/>
            <person name="Mutuku M."/>
            <person name="Mkoji G."/>
            <person name="Steinauer M."/>
            <person name="Loker E.S."/>
        </authorList>
    </citation>
    <scope>NUCLEOTIDE SEQUENCE</scope>
    <source>
        <strain evidence="2">KasaAsao</strain>
        <tissue evidence="2">Whole Snail</tissue>
    </source>
</reference>
<protein>
    <submittedName>
        <fullName evidence="2">DUF2059 domain-containing protein</fullName>
    </submittedName>
</protein>